<protein>
    <submittedName>
        <fullName evidence="3">Uncharacterized protein</fullName>
    </submittedName>
</protein>
<dbReference type="InterPro" id="IPR013762">
    <property type="entry name" value="Integrase-like_cat_sf"/>
</dbReference>
<dbReference type="SUPFAM" id="SSF56349">
    <property type="entry name" value="DNA breaking-rejoining enzymes"/>
    <property type="match status" value="1"/>
</dbReference>
<accession>A0A2P4XNK3</accession>
<feature type="region of interest" description="Disordered" evidence="2">
    <location>
        <begin position="403"/>
        <end position="441"/>
    </location>
</feature>
<keyword evidence="4" id="KW-1185">Reference proteome</keyword>
<name>A0A2P4XNK3_9STRA</name>
<dbReference type="GO" id="GO:0003677">
    <property type="term" value="F:DNA binding"/>
    <property type="evidence" value="ECO:0007669"/>
    <property type="project" value="InterPro"/>
</dbReference>
<dbReference type="Gene3D" id="1.10.443.10">
    <property type="entry name" value="Intergrase catalytic core"/>
    <property type="match status" value="1"/>
</dbReference>
<dbReference type="AlphaFoldDB" id="A0A2P4XNK3"/>
<dbReference type="Proteomes" id="UP000237271">
    <property type="component" value="Unassembled WGS sequence"/>
</dbReference>
<dbReference type="OrthoDB" id="108345at2759"/>
<proteinExistence type="predicted"/>
<gene>
    <name evidence="3" type="ORF">PHPALM_16910</name>
</gene>
<feature type="compositionally biased region" description="Basic and acidic residues" evidence="2">
    <location>
        <begin position="403"/>
        <end position="412"/>
    </location>
</feature>
<organism evidence="3 4">
    <name type="scientific">Phytophthora palmivora</name>
    <dbReference type="NCBI Taxonomy" id="4796"/>
    <lineage>
        <taxon>Eukaryota</taxon>
        <taxon>Sar</taxon>
        <taxon>Stramenopiles</taxon>
        <taxon>Oomycota</taxon>
        <taxon>Peronosporomycetes</taxon>
        <taxon>Peronosporales</taxon>
        <taxon>Peronosporaceae</taxon>
        <taxon>Phytophthora</taxon>
    </lineage>
</organism>
<reference evidence="3 4" key="1">
    <citation type="journal article" date="2017" name="Genome Biol. Evol.">
        <title>Phytophthora megakarya and P. palmivora, closely related causal agents of cacao black pod rot, underwent increases in genome sizes and gene numbers by different mechanisms.</title>
        <authorList>
            <person name="Ali S.S."/>
            <person name="Shao J."/>
            <person name="Lary D.J."/>
            <person name="Kronmiller B."/>
            <person name="Shen D."/>
            <person name="Strem M.D."/>
            <person name="Amoako-Attah I."/>
            <person name="Akrofi A.Y."/>
            <person name="Begoude B.A."/>
            <person name="Ten Hoopen G.M."/>
            <person name="Coulibaly K."/>
            <person name="Kebe B.I."/>
            <person name="Melnick R.L."/>
            <person name="Guiltinan M.J."/>
            <person name="Tyler B.M."/>
            <person name="Meinhardt L.W."/>
            <person name="Bailey B.A."/>
        </authorList>
    </citation>
    <scope>NUCLEOTIDE SEQUENCE [LARGE SCALE GENOMIC DNA]</scope>
    <source>
        <strain evidence="4">sbr112.9</strain>
    </source>
</reference>
<comment type="caution">
    <text evidence="3">The sequence shown here is derived from an EMBL/GenBank/DDBJ whole genome shotgun (WGS) entry which is preliminary data.</text>
</comment>
<sequence length="574" mass="64597">MEKTLDSFCMKRDGKVVNKAPPCSKGDLKKMMLYLYEKASSASDYQDAALLCLLWYLFGRASDLSLVRKQNLSVDAGKVFFVRFIRMKTSEEQGLSLFPDADFVTCPLHAIAMAIITQTAPAVALIDNLPDVPVATAVNLSPSTPLLEVLNHPEEFAALEPSASPARTSRAPVDTTPTIYTHVNRLLDRVARVAGVSDPLTSHSFRRGGAQHVNGCDGLTQRWIFDRGAWNMSTTNKGFNYIFNTSREDHKVSKALSGYDTETKVKALDLKPFDTETQEKIADVQRLLFTTCYRMESAKYNLSQQVLDVLTAYLILHYPLMKKLQADGQAVRRMESAAVNAGASVTELLAWSSHLAVCQATIPETSQEQETTHITEQSNQSKIIDHQRSVIDQLMEHIKRQDERMDNLEAKMDGTSSQDKNRKRQRDSSQEQDKPKRRRGSVTNLRSIWFAWYAQEPRMWQSTISKQQKSDAKLLVAFMKLFLDGGFVLDTTAPDYRDRVLDLGKRAEEAVLSFLSERKITSRGAGNVLKHLRSLHRSGILNAKIERYQRLIQTAAITDPAPGYRQDVLEVISE</sequence>
<evidence type="ECO:0000313" key="4">
    <source>
        <dbReference type="Proteomes" id="UP000237271"/>
    </source>
</evidence>
<evidence type="ECO:0000256" key="2">
    <source>
        <dbReference type="SAM" id="MobiDB-lite"/>
    </source>
</evidence>
<dbReference type="GO" id="GO:0006310">
    <property type="term" value="P:DNA recombination"/>
    <property type="evidence" value="ECO:0007669"/>
    <property type="project" value="UniProtKB-KW"/>
</dbReference>
<keyword evidence="1" id="KW-0233">DNA recombination</keyword>
<dbReference type="InterPro" id="IPR011010">
    <property type="entry name" value="DNA_brk_join_enz"/>
</dbReference>
<dbReference type="EMBL" id="NCKW01009470">
    <property type="protein sequence ID" value="POM67131.1"/>
    <property type="molecule type" value="Genomic_DNA"/>
</dbReference>
<evidence type="ECO:0000256" key="1">
    <source>
        <dbReference type="ARBA" id="ARBA00023172"/>
    </source>
</evidence>
<dbReference type="GO" id="GO:0015074">
    <property type="term" value="P:DNA integration"/>
    <property type="evidence" value="ECO:0007669"/>
    <property type="project" value="InterPro"/>
</dbReference>
<evidence type="ECO:0000313" key="3">
    <source>
        <dbReference type="EMBL" id="POM67131.1"/>
    </source>
</evidence>